<dbReference type="EMBL" id="ML996291">
    <property type="protein sequence ID" value="KAF2728197.1"/>
    <property type="molecule type" value="Genomic_DNA"/>
</dbReference>
<gene>
    <name evidence="2" type="ORF">EJ04DRAFT_504484</name>
</gene>
<evidence type="ECO:0000256" key="1">
    <source>
        <dbReference type="ARBA" id="ARBA00006995"/>
    </source>
</evidence>
<reference evidence="2" key="1">
    <citation type="journal article" date="2020" name="Stud. Mycol.">
        <title>101 Dothideomycetes genomes: a test case for predicting lifestyles and emergence of pathogens.</title>
        <authorList>
            <person name="Haridas S."/>
            <person name="Albert R."/>
            <person name="Binder M."/>
            <person name="Bloem J."/>
            <person name="Labutti K."/>
            <person name="Salamov A."/>
            <person name="Andreopoulos B."/>
            <person name="Baker S."/>
            <person name="Barry K."/>
            <person name="Bills G."/>
            <person name="Bluhm B."/>
            <person name="Cannon C."/>
            <person name="Castanera R."/>
            <person name="Culley D."/>
            <person name="Daum C."/>
            <person name="Ezra D."/>
            <person name="Gonzalez J."/>
            <person name="Henrissat B."/>
            <person name="Kuo A."/>
            <person name="Liang C."/>
            <person name="Lipzen A."/>
            <person name="Lutzoni F."/>
            <person name="Magnuson J."/>
            <person name="Mondo S."/>
            <person name="Nolan M."/>
            <person name="Ohm R."/>
            <person name="Pangilinan J."/>
            <person name="Park H.-J."/>
            <person name="Ramirez L."/>
            <person name="Alfaro M."/>
            <person name="Sun H."/>
            <person name="Tritt A."/>
            <person name="Yoshinaga Y."/>
            <person name="Zwiers L.-H."/>
            <person name="Turgeon B."/>
            <person name="Goodwin S."/>
            <person name="Spatafora J."/>
            <person name="Crous P."/>
            <person name="Grigoriev I."/>
        </authorList>
    </citation>
    <scope>NUCLEOTIDE SEQUENCE</scope>
    <source>
        <strain evidence="2">CBS 125425</strain>
    </source>
</reference>
<comment type="similarity">
    <text evidence="1">Belongs to the TTC36 family.</text>
</comment>
<evidence type="ECO:0000313" key="3">
    <source>
        <dbReference type="Proteomes" id="UP000799444"/>
    </source>
</evidence>
<dbReference type="AlphaFoldDB" id="A0A9P4QNV6"/>
<dbReference type="GO" id="GO:0006570">
    <property type="term" value="P:tyrosine metabolic process"/>
    <property type="evidence" value="ECO:0007669"/>
    <property type="project" value="TreeGrafter"/>
</dbReference>
<evidence type="ECO:0000313" key="2">
    <source>
        <dbReference type="EMBL" id="KAF2728197.1"/>
    </source>
</evidence>
<keyword evidence="3" id="KW-1185">Reference proteome</keyword>
<dbReference type="Proteomes" id="UP000799444">
    <property type="component" value="Unassembled WGS sequence"/>
</dbReference>
<accession>A0A9P4QNV6</accession>
<dbReference type="InterPro" id="IPR038906">
    <property type="entry name" value="TTC36"/>
</dbReference>
<comment type="caution">
    <text evidence="2">The sequence shown here is derived from an EMBL/GenBank/DDBJ whole genome shotgun (WGS) entry which is preliminary data.</text>
</comment>
<protein>
    <submittedName>
        <fullName evidence="2">Uncharacterized protein</fullName>
    </submittedName>
</protein>
<sequence>MAATAIPTTPLSQNDTRILQALFDPEPLPSQDVAPINPSLPSLPALPEPTFTALEAGQTTLILTIESNPTVPTLASALSQLDTTISQTPLYPSAYLNRAMLSRMHFSLTSPDTPLPAAPHPFLAHLFTDLARAIHLASPSSPTDAASPYQARILRTAYTHRAYLYLKCAEQGGGVEGRDAVELEELASKDFGDAVRWGAGGVERDMWVRTNPWRRMCGGIVREAIEGERGEC</sequence>
<name>A0A9P4QNV6_9PLEO</name>
<dbReference type="OrthoDB" id="539634at2759"/>
<dbReference type="PANTHER" id="PTHR21405">
    <property type="entry name" value="CDNA SEQUENCE BC021608"/>
    <property type="match status" value="1"/>
</dbReference>
<proteinExistence type="inferred from homology"/>
<organism evidence="2 3">
    <name type="scientific">Polyplosphaeria fusca</name>
    <dbReference type="NCBI Taxonomy" id="682080"/>
    <lineage>
        <taxon>Eukaryota</taxon>
        <taxon>Fungi</taxon>
        <taxon>Dikarya</taxon>
        <taxon>Ascomycota</taxon>
        <taxon>Pezizomycotina</taxon>
        <taxon>Dothideomycetes</taxon>
        <taxon>Pleosporomycetidae</taxon>
        <taxon>Pleosporales</taxon>
        <taxon>Tetraplosphaeriaceae</taxon>
        <taxon>Polyplosphaeria</taxon>
    </lineage>
</organism>
<dbReference type="PANTHER" id="PTHR21405:SF0">
    <property type="entry name" value="TETRATRICOPEPTIDE REPEAT PROTEIN 36"/>
    <property type="match status" value="1"/>
</dbReference>